<accession>A0A6F8XU16</accession>
<sequence length="315" mass="35149">MEACHRDGLDLSQAERHAPASDFEIAAEDAKKLLMAAAGAQRRAEERATAVEVTLLESLERVKALTAQIREFEAATVLYAQRAVELELHIRQAGEEQDAERRAARAAQDRLTRENQELTRRNERDRMLADARAERIARLVASGIAVGKPIDWTVLSRVGLHLDIFHLADRNHQAICAYLQIRWQIIRHHKEAPTPLPMGVDREMLELAYRGHGALLPWPQLASVVESIGGQSSFLEHLYNAAKAQEALDAKVIAIMGQPESTGPAEDLGPTETTSADRPRRNGPHRRLLGLVRQAAPAPSRLSRRENATQRHLYL</sequence>
<evidence type="ECO:0000313" key="2">
    <source>
        <dbReference type="EMBL" id="BCB77289.1"/>
    </source>
</evidence>
<evidence type="ECO:0000256" key="1">
    <source>
        <dbReference type="SAM" id="MobiDB-lite"/>
    </source>
</evidence>
<dbReference type="AlphaFoldDB" id="A0A6F8XU16"/>
<dbReference type="Proteomes" id="UP000502508">
    <property type="component" value="Chromosome"/>
</dbReference>
<dbReference type="KEGG" id="pfla:Pflav_036990"/>
<feature type="region of interest" description="Disordered" evidence="1">
    <location>
        <begin position="95"/>
        <end position="123"/>
    </location>
</feature>
<protein>
    <submittedName>
        <fullName evidence="2">Uncharacterized protein</fullName>
    </submittedName>
</protein>
<proteinExistence type="predicted"/>
<dbReference type="EMBL" id="AP022870">
    <property type="protein sequence ID" value="BCB77289.1"/>
    <property type="molecule type" value="Genomic_DNA"/>
</dbReference>
<evidence type="ECO:0000313" key="3">
    <source>
        <dbReference type="Proteomes" id="UP000502508"/>
    </source>
</evidence>
<name>A0A6F8XU16_9ACTN</name>
<reference evidence="2 3" key="1">
    <citation type="submission" date="2020-03" db="EMBL/GenBank/DDBJ databases">
        <title>Whole genome shotgun sequence of Phytohabitans flavus NBRC 107702.</title>
        <authorList>
            <person name="Komaki H."/>
            <person name="Tamura T."/>
        </authorList>
    </citation>
    <scope>NUCLEOTIDE SEQUENCE [LARGE SCALE GENOMIC DNA]</scope>
    <source>
        <strain evidence="2 3">NBRC 107702</strain>
    </source>
</reference>
<gene>
    <name evidence="2" type="ORF">Pflav_036990</name>
</gene>
<keyword evidence="3" id="KW-1185">Reference proteome</keyword>
<organism evidence="2 3">
    <name type="scientific">Phytohabitans flavus</name>
    <dbReference type="NCBI Taxonomy" id="1076124"/>
    <lineage>
        <taxon>Bacteria</taxon>
        <taxon>Bacillati</taxon>
        <taxon>Actinomycetota</taxon>
        <taxon>Actinomycetes</taxon>
        <taxon>Micromonosporales</taxon>
        <taxon>Micromonosporaceae</taxon>
    </lineage>
</organism>
<reference evidence="2 3" key="2">
    <citation type="submission" date="2020-03" db="EMBL/GenBank/DDBJ databases">
        <authorList>
            <person name="Ichikawa N."/>
            <person name="Kimura A."/>
            <person name="Kitahashi Y."/>
            <person name="Uohara A."/>
        </authorList>
    </citation>
    <scope>NUCLEOTIDE SEQUENCE [LARGE SCALE GENOMIC DNA]</scope>
    <source>
        <strain evidence="2 3">NBRC 107702</strain>
    </source>
</reference>
<feature type="region of interest" description="Disordered" evidence="1">
    <location>
        <begin position="296"/>
        <end position="315"/>
    </location>
</feature>
<feature type="region of interest" description="Disordered" evidence="1">
    <location>
        <begin position="259"/>
        <end position="287"/>
    </location>
</feature>